<evidence type="ECO:0000256" key="1">
    <source>
        <dbReference type="ARBA" id="ARBA00004442"/>
    </source>
</evidence>
<accession>A0ABV5X0F9</accession>
<reference evidence="7 8" key="1">
    <citation type="submission" date="2024-09" db="EMBL/GenBank/DDBJ databases">
        <authorList>
            <person name="Sun Q."/>
            <person name="Mori K."/>
        </authorList>
    </citation>
    <scope>NUCLEOTIDE SEQUENCE [LARGE SCALE GENOMIC DNA]</scope>
    <source>
        <strain evidence="7 8">JCM 11683</strain>
    </source>
</reference>
<evidence type="ECO:0000256" key="2">
    <source>
        <dbReference type="ARBA" id="ARBA00023136"/>
    </source>
</evidence>
<dbReference type="InterPro" id="IPR036737">
    <property type="entry name" value="OmpA-like_sf"/>
</dbReference>
<dbReference type="PANTHER" id="PTHR30329">
    <property type="entry name" value="STATOR ELEMENT OF FLAGELLAR MOTOR COMPLEX"/>
    <property type="match status" value="1"/>
</dbReference>
<feature type="compositionally biased region" description="Low complexity" evidence="5">
    <location>
        <begin position="442"/>
        <end position="468"/>
    </location>
</feature>
<feature type="region of interest" description="Disordered" evidence="5">
    <location>
        <begin position="381"/>
        <end position="405"/>
    </location>
</feature>
<proteinExistence type="predicted"/>
<feature type="region of interest" description="Disordered" evidence="5">
    <location>
        <begin position="39"/>
        <end position="67"/>
    </location>
</feature>
<dbReference type="PANTHER" id="PTHR30329:SF21">
    <property type="entry name" value="LIPOPROTEIN YIAD-RELATED"/>
    <property type="match status" value="1"/>
</dbReference>
<gene>
    <name evidence="7" type="ORF">ACFFN1_03755</name>
</gene>
<sequence>MIPTMHSPVPHHLPVRRTSPRRLLAALCVTGLALSGCSFGKDDVETSPKSPGDDSAASSEAADAPPAIVEDEGFYRANTLPEPIVEVPSPEGMSRARLGVLSLDSDGTNARMVLAWLPPTDGPVAQPDELVAEAQSNNSRPWVRLVDLDKRTLTEPLQLDSPGASFQGNEPVASQLEEAEANPQRKGAAISSYAGGSSIEAGEPDATDLIYIDFPAPESEQVTVLAGDSTAPLTDVPVSSQQPFDAAGELAQFRYVAARDGKELPGDYGAGATRMRSVPLELSTESVTGASVDDKGEQKSLTLKADVLFALDADTLDAKADGVISSAADELKRSAKGRTVTIEGHTDDQGEDDYNQSLSERRAEAVRKAIEPKLDGADITLETKRFGESQPKVPNAGADGQPIEKNRAINRRVSFAYAPAADVNPNVDAGEKLADIPEMKPADGASSGSAPSGDASDSASGSPDASGGQAPIASGILAPPEGNPGPELQIDVNSLSEVGDYYVLDYSFRTADGSDDEQALAGDPTKPEALHFGENAQTTLRSSATSAIRLTRQKPSELPSDQPPLKHSAAACVEAEHLPLAGVAVEGADRTLGIVGVEAVDPVGDVFGAGVRPQHLAHAAEVEFEHRVHIEVVEPVTEGLGRFDDAAQPRLLVHHLMGPFDAGSGGDDRGVDADPEAAVGSISADDAVVVRVDRQPPHRGDVPGGGAGEDAGVRVVLHPLDPLAGGPTARGLGHEHVELRARMGFHESVEGVPAADVVLHRADPVEAVAGLSADEEDRGAAVGIGDGVRRQTDEPLISVSGDEAVDDIPVGADRVVAELLVHRHRLEDPQLNGIAPLITHDLTLTSAPSSALGVCTSLCTGIAAAAAAAFLDSFAFYPVLSHNGVQTSPAQFGRHDTSETAG</sequence>
<dbReference type="EMBL" id="JBHMAU010000028">
    <property type="protein sequence ID" value="MFB9775531.1"/>
    <property type="molecule type" value="Genomic_DNA"/>
</dbReference>
<dbReference type="PRINTS" id="PR01021">
    <property type="entry name" value="OMPADOMAIN"/>
</dbReference>
<dbReference type="Pfam" id="PF00691">
    <property type="entry name" value="OmpA"/>
    <property type="match status" value="1"/>
</dbReference>
<name>A0ABV5X0F9_9MICO</name>
<organism evidence="7 8">
    <name type="scientific">Brevibacterium otitidis</name>
    <dbReference type="NCBI Taxonomy" id="53364"/>
    <lineage>
        <taxon>Bacteria</taxon>
        <taxon>Bacillati</taxon>
        <taxon>Actinomycetota</taxon>
        <taxon>Actinomycetes</taxon>
        <taxon>Micrococcales</taxon>
        <taxon>Brevibacteriaceae</taxon>
        <taxon>Brevibacterium</taxon>
    </lineage>
</organism>
<dbReference type="SUPFAM" id="SSF103088">
    <property type="entry name" value="OmpA-like"/>
    <property type="match status" value="1"/>
</dbReference>
<feature type="region of interest" description="Disordered" evidence="5">
    <location>
        <begin position="438"/>
        <end position="490"/>
    </location>
</feature>
<evidence type="ECO:0000256" key="3">
    <source>
        <dbReference type="ARBA" id="ARBA00023237"/>
    </source>
</evidence>
<feature type="domain" description="OmpA-like" evidence="6">
    <location>
        <begin position="296"/>
        <end position="421"/>
    </location>
</feature>
<dbReference type="CDD" id="cd07185">
    <property type="entry name" value="OmpA_C-like"/>
    <property type="match status" value="1"/>
</dbReference>
<keyword evidence="2 4" id="KW-0472">Membrane</keyword>
<dbReference type="Proteomes" id="UP001589707">
    <property type="component" value="Unassembled WGS sequence"/>
</dbReference>
<evidence type="ECO:0000259" key="6">
    <source>
        <dbReference type="PROSITE" id="PS51123"/>
    </source>
</evidence>
<evidence type="ECO:0000313" key="8">
    <source>
        <dbReference type="Proteomes" id="UP001589707"/>
    </source>
</evidence>
<comment type="caution">
    <text evidence="7">The sequence shown here is derived from an EMBL/GenBank/DDBJ whole genome shotgun (WGS) entry which is preliminary data.</text>
</comment>
<keyword evidence="3" id="KW-0998">Cell outer membrane</keyword>
<feature type="compositionally biased region" description="Low complexity" evidence="5">
    <location>
        <begin position="53"/>
        <end position="67"/>
    </location>
</feature>
<dbReference type="InterPro" id="IPR006665">
    <property type="entry name" value="OmpA-like"/>
</dbReference>
<keyword evidence="8" id="KW-1185">Reference proteome</keyword>
<dbReference type="InterPro" id="IPR006664">
    <property type="entry name" value="OMP_bac"/>
</dbReference>
<dbReference type="InterPro" id="IPR050330">
    <property type="entry name" value="Bact_OuterMem_StrucFunc"/>
</dbReference>
<dbReference type="Gene3D" id="3.30.1330.60">
    <property type="entry name" value="OmpA-like domain"/>
    <property type="match status" value="1"/>
</dbReference>
<evidence type="ECO:0000256" key="4">
    <source>
        <dbReference type="PROSITE-ProRule" id="PRU00473"/>
    </source>
</evidence>
<dbReference type="PROSITE" id="PS51123">
    <property type="entry name" value="OMPA_2"/>
    <property type="match status" value="1"/>
</dbReference>
<protein>
    <submittedName>
        <fullName evidence="7">OmpA family protein</fullName>
    </submittedName>
</protein>
<evidence type="ECO:0000256" key="5">
    <source>
        <dbReference type="SAM" id="MobiDB-lite"/>
    </source>
</evidence>
<comment type="subcellular location">
    <subcellularLocation>
        <location evidence="1">Cell outer membrane</location>
    </subcellularLocation>
</comment>
<feature type="region of interest" description="Disordered" evidence="5">
    <location>
        <begin position="339"/>
        <end position="360"/>
    </location>
</feature>
<evidence type="ECO:0000313" key="7">
    <source>
        <dbReference type="EMBL" id="MFB9775531.1"/>
    </source>
</evidence>